<dbReference type="PANTHER" id="PTHR32385:SF15">
    <property type="entry name" value="INOSITOL PHOSPHOCERAMIDE MANNOSYLTRANSFERASE 1"/>
    <property type="match status" value="1"/>
</dbReference>
<dbReference type="PANTHER" id="PTHR32385">
    <property type="entry name" value="MANNOSYL PHOSPHORYLINOSITOL CERAMIDE SYNTHASE"/>
    <property type="match status" value="1"/>
</dbReference>
<proteinExistence type="predicted"/>
<dbReference type="GO" id="GO:0016020">
    <property type="term" value="C:membrane"/>
    <property type="evidence" value="ECO:0007669"/>
    <property type="project" value="GOC"/>
</dbReference>
<accession>A0A542XE28</accession>
<dbReference type="SUPFAM" id="SSF53448">
    <property type="entry name" value="Nucleotide-diphospho-sugar transferases"/>
    <property type="match status" value="1"/>
</dbReference>
<reference evidence="1 2" key="1">
    <citation type="submission" date="2019-06" db="EMBL/GenBank/DDBJ databases">
        <title>Sequencing the genomes of 1000 actinobacteria strains.</title>
        <authorList>
            <person name="Klenk H.-P."/>
        </authorList>
    </citation>
    <scope>NUCLEOTIDE SEQUENCE [LARGE SCALE GENOMIC DNA]</scope>
    <source>
        <strain evidence="1 2">DSM 24617</strain>
    </source>
</reference>
<dbReference type="AlphaFoldDB" id="A0A542XE28"/>
<dbReference type="Gene3D" id="3.90.550.20">
    <property type="match status" value="1"/>
</dbReference>
<protein>
    <submittedName>
        <fullName evidence="1">Capsular polysaccharide synthesis protein</fullName>
    </submittedName>
</protein>
<dbReference type="GO" id="GO:0051999">
    <property type="term" value="P:mannosyl-inositol phosphorylceramide biosynthetic process"/>
    <property type="evidence" value="ECO:0007669"/>
    <property type="project" value="TreeGrafter"/>
</dbReference>
<dbReference type="InterPro" id="IPR051706">
    <property type="entry name" value="Glycosyltransferase_domain"/>
</dbReference>
<dbReference type="InterPro" id="IPR029044">
    <property type="entry name" value="Nucleotide-diphossugar_trans"/>
</dbReference>
<gene>
    <name evidence="1" type="ORF">FB554_2239</name>
</gene>
<dbReference type="Proteomes" id="UP000318336">
    <property type="component" value="Unassembled WGS sequence"/>
</dbReference>
<dbReference type="GO" id="GO:0000030">
    <property type="term" value="F:mannosyltransferase activity"/>
    <property type="evidence" value="ECO:0007669"/>
    <property type="project" value="TreeGrafter"/>
</dbReference>
<organism evidence="1 2">
    <name type="scientific">Barrientosiimonas humi</name>
    <dbReference type="NCBI Taxonomy" id="999931"/>
    <lineage>
        <taxon>Bacteria</taxon>
        <taxon>Bacillati</taxon>
        <taxon>Actinomycetota</taxon>
        <taxon>Actinomycetes</taxon>
        <taxon>Micrococcales</taxon>
        <taxon>Dermacoccaceae</taxon>
        <taxon>Barrientosiimonas</taxon>
    </lineage>
</organism>
<evidence type="ECO:0000313" key="1">
    <source>
        <dbReference type="EMBL" id="TQL34081.1"/>
    </source>
</evidence>
<dbReference type="EMBL" id="VFOK01000001">
    <property type="protein sequence ID" value="TQL34081.1"/>
    <property type="molecule type" value="Genomic_DNA"/>
</dbReference>
<name>A0A542XE28_9MICO</name>
<sequence>MSTALEHQHARRPYVFDPARYAHTFLAFESSGGAVDPQPVPRKVWCAWTGDNEMSPNRAAGLESIRAANPEAEVILVTAENLDSFVLPEHPFHPIYPHLSYVHRSDYLRCYLMHHYGGAYTDIKRQRGSLTDAIDILNDRADLWIVGASQDGLPARIDGESRLDRDCRRNYDILPSGGAFAIRPQTALTTAWWAEVNRRADYYYDLTKTNPGGIWGRDDPGIDNVGAGDAKRFNPNYPIHWNVLQANVFEPLCLKHQDRIFLDERFHPSRLDYR</sequence>
<dbReference type="Pfam" id="PF05704">
    <property type="entry name" value="Caps_synth"/>
    <property type="match status" value="1"/>
</dbReference>
<evidence type="ECO:0000313" key="2">
    <source>
        <dbReference type="Proteomes" id="UP000318336"/>
    </source>
</evidence>
<dbReference type="InterPro" id="IPR008441">
    <property type="entry name" value="AfumC-like_glycosyl_Trfase"/>
</dbReference>
<comment type="caution">
    <text evidence="1">The sequence shown here is derived from an EMBL/GenBank/DDBJ whole genome shotgun (WGS) entry which is preliminary data.</text>
</comment>
<keyword evidence="2" id="KW-1185">Reference proteome</keyword>